<evidence type="ECO:0000313" key="3">
    <source>
        <dbReference type="EMBL" id="ELA25401.1"/>
    </source>
</evidence>
<dbReference type="PANTHER" id="PTHR24148">
    <property type="entry name" value="ANKYRIN REPEAT DOMAIN-CONTAINING PROTEIN 39 HOMOLOG-RELATED"/>
    <property type="match status" value="1"/>
</dbReference>
<name>L2FHA1_COLFN</name>
<dbReference type="PANTHER" id="PTHR24148:SF64">
    <property type="entry name" value="HETEROKARYON INCOMPATIBILITY DOMAIN-CONTAINING PROTEIN"/>
    <property type="match status" value="1"/>
</dbReference>
<sequence length="541" mass="61865">MSSLYKHLEFSDAAKQIRLLRLEPSPTGTDEYAFSLEVHDFQENSRPSYIAISYAWGLPIPKLPVVINGFRMEVQFNCWYALWQMRHHGYTSDVNFWIDSLCINQGDDAEKGHQVAMMGDIFSSASLVAASLGIGESLADVREILASGDNSKIGKLRGRFDQLPYFERVWIKQEIVLAKDVTIFYGLEKLSWSEFADAVNTIKVRSRYLKSDSPERVRLERISNSTQLCNHRSQVTQTPTFMDLVARYRTAKASVAVNKIYALLSLLPQNDPIRQKLPIRYGQSTCFPLFRDLIKLLYRYYKDERVGDKHMALSLIRDSLEIHGLDAEVIAFFESQTWGPSNARLFHQESATVTIFMARVLNDRDSKDLRQNQPIVDTNQAEPLKIVHDLGLFGYHHNRNDQDSGPGNPSSWGSDRMLPELRIPPQLKSLRTIYFLQRARRKSHVTMSDDYFSSATSSSSDAQEDLSPQLGWERGRTSRLSLHYCDALIPLLLNYHPLQALLYVNSVPNAGAIDLSSRLEDPENFMEERLLEFSDSDESLY</sequence>
<protein>
    <submittedName>
        <fullName evidence="3">Het domain protein</fullName>
    </submittedName>
</protein>
<dbReference type="EMBL" id="KB021149">
    <property type="protein sequence ID" value="ELA25401.1"/>
    <property type="molecule type" value="Genomic_DNA"/>
</dbReference>
<evidence type="ECO:0000259" key="2">
    <source>
        <dbReference type="Pfam" id="PF06985"/>
    </source>
</evidence>
<dbReference type="HOGENOM" id="CLU_421009_0_0_1"/>
<gene>
    <name evidence="3" type="ORF">CGGC5_13434</name>
</gene>
<proteinExistence type="predicted"/>
<dbReference type="InterPro" id="IPR052895">
    <property type="entry name" value="HetReg/Transcr_Mod"/>
</dbReference>
<dbReference type="Pfam" id="PF06985">
    <property type="entry name" value="HET"/>
    <property type="match status" value="1"/>
</dbReference>
<feature type="region of interest" description="Disordered" evidence="1">
    <location>
        <begin position="397"/>
        <end position="417"/>
    </location>
</feature>
<reference evidence="3" key="1">
    <citation type="submission" date="2012-08" db="EMBL/GenBank/DDBJ databases">
        <title>Genome analysis of Colletotrichum orbiculare and Colletotrichum fructicola.</title>
        <authorList>
            <person name="Gan P.H.P."/>
            <person name="Ikeda K."/>
            <person name="Irieda H."/>
            <person name="Narusaka M."/>
            <person name="O'Connell R.J."/>
            <person name="Narusaka Y."/>
            <person name="Takano Y."/>
            <person name="Kubo Y."/>
            <person name="Shirasu K."/>
        </authorList>
    </citation>
    <scope>NUCLEOTIDE SEQUENCE</scope>
    <source>
        <strain evidence="3">Nara gc5</strain>
    </source>
</reference>
<dbReference type="AlphaFoldDB" id="L2FHA1"/>
<dbReference type="InterPro" id="IPR010730">
    <property type="entry name" value="HET"/>
</dbReference>
<organism evidence="3">
    <name type="scientific">Colletotrichum fructicola (strain Nara gc5)</name>
    <name type="common">Anthracnose fungus</name>
    <name type="synonym">Colletotrichum gloeosporioides (strain Nara gc5)</name>
    <dbReference type="NCBI Taxonomy" id="1213859"/>
    <lineage>
        <taxon>Eukaryota</taxon>
        <taxon>Fungi</taxon>
        <taxon>Dikarya</taxon>
        <taxon>Ascomycota</taxon>
        <taxon>Pezizomycotina</taxon>
        <taxon>Sordariomycetes</taxon>
        <taxon>Hypocreomycetidae</taxon>
        <taxon>Glomerellales</taxon>
        <taxon>Glomerellaceae</taxon>
        <taxon>Colletotrichum</taxon>
        <taxon>Colletotrichum gloeosporioides species complex</taxon>
    </lineage>
</organism>
<accession>L2FHA1</accession>
<feature type="domain" description="Heterokaryon incompatibility" evidence="2">
    <location>
        <begin position="49"/>
        <end position="174"/>
    </location>
</feature>
<feature type="compositionally biased region" description="Polar residues" evidence="1">
    <location>
        <begin position="403"/>
        <end position="413"/>
    </location>
</feature>
<evidence type="ECO:0000256" key="1">
    <source>
        <dbReference type="SAM" id="MobiDB-lite"/>
    </source>
</evidence>
<dbReference type="STRING" id="1213859.L2FHA1"/>